<evidence type="ECO:0000256" key="3">
    <source>
        <dbReference type="ARBA" id="ARBA00012593"/>
    </source>
</evidence>
<evidence type="ECO:0000256" key="1">
    <source>
        <dbReference type="ARBA" id="ARBA00001863"/>
    </source>
</evidence>
<proteinExistence type="inferred from homology"/>
<dbReference type="GO" id="GO:0000272">
    <property type="term" value="P:polysaccharide catabolic process"/>
    <property type="evidence" value="ECO:0007669"/>
    <property type="project" value="UniProtKB-KW"/>
</dbReference>
<dbReference type="PANTHER" id="PTHR31616">
    <property type="entry name" value="TREHALASE"/>
    <property type="match status" value="1"/>
</dbReference>
<evidence type="ECO:0000256" key="2">
    <source>
        <dbReference type="ARBA" id="ARBA00006188"/>
    </source>
</evidence>
<dbReference type="Proteomes" id="UP000236919">
    <property type="component" value="Unassembled WGS sequence"/>
</dbReference>
<keyword evidence="10" id="KW-1185">Reference proteome</keyword>
<dbReference type="InterPro" id="IPR011613">
    <property type="entry name" value="GH15-like"/>
</dbReference>
<dbReference type="InterPro" id="IPR012341">
    <property type="entry name" value="6hp_glycosidase-like_sf"/>
</dbReference>
<dbReference type="EC" id="3.2.1.3" evidence="3"/>
<comment type="caution">
    <text evidence="9">The sequence shown here is derived from an EMBL/GenBank/DDBJ whole genome shotgun (WGS) entry which is preliminary data.</text>
</comment>
<comment type="similarity">
    <text evidence="2">Belongs to the glycosyl hydrolase 15 family.</text>
</comment>
<keyword evidence="4" id="KW-0378">Hydrolase</keyword>
<dbReference type="InterPro" id="IPR000165">
    <property type="entry name" value="Glucoamylase"/>
</dbReference>
<evidence type="ECO:0000256" key="5">
    <source>
        <dbReference type="ARBA" id="ARBA00023277"/>
    </source>
</evidence>
<dbReference type="Pfam" id="PF00723">
    <property type="entry name" value="Glyco_hydro_15"/>
    <property type="match status" value="1"/>
</dbReference>
<evidence type="ECO:0000256" key="7">
    <source>
        <dbReference type="ARBA" id="ARBA00023326"/>
    </source>
</evidence>
<evidence type="ECO:0000256" key="6">
    <source>
        <dbReference type="ARBA" id="ARBA00023295"/>
    </source>
</evidence>
<name>A0A2S4MCU9_9HYPH</name>
<dbReference type="SUPFAM" id="SSF48208">
    <property type="entry name" value="Six-hairpin glycosidases"/>
    <property type="match status" value="1"/>
</dbReference>
<evidence type="ECO:0000313" key="10">
    <source>
        <dbReference type="Proteomes" id="UP000236919"/>
    </source>
</evidence>
<reference evidence="9 10" key="1">
    <citation type="submission" date="2018-01" db="EMBL/GenBank/DDBJ databases">
        <title>Genomic Encyclopedia of Type Strains, Phase III (KMG-III): the genomes of soil and plant-associated and newly described type strains.</title>
        <authorList>
            <person name="Whitman W."/>
        </authorList>
    </citation>
    <scope>NUCLEOTIDE SEQUENCE [LARGE SCALE GENOMIC DNA]</scope>
    <source>
        <strain evidence="9 10">1131</strain>
    </source>
</reference>
<dbReference type="AlphaFoldDB" id="A0A2S4MCU9"/>
<keyword evidence="7" id="KW-0624">Polysaccharide degradation</keyword>
<protein>
    <recommendedName>
        <fullName evidence="3">glucan 1,4-alpha-glucosidase</fullName>
        <ecNumber evidence="3">3.2.1.3</ecNumber>
    </recommendedName>
</protein>
<accession>A0A2S4MCU9</accession>
<evidence type="ECO:0000256" key="4">
    <source>
        <dbReference type="ARBA" id="ARBA00022801"/>
    </source>
</evidence>
<comment type="catalytic activity">
    <reaction evidence="1">
        <text>Hydrolysis of terminal (1-&gt;4)-linked alpha-D-glucose residues successively from non-reducing ends of the chains with release of beta-D-glucose.</text>
        <dbReference type="EC" id="3.2.1.3"/>
    </reaction>
</comment>
<dbReference type="EMBL" id="PQFZ01000005">
    <property type="protein sequence ID" value="POR52562.1"/>
    <property type="molecule type" value="Genomic_DNA"/>
</dbReference>
<dbReference type="PANTHER" id="PTHR31616:SF9">
    <property type="entry name" value="GLUCOAMYLASE, INTRACELLULAR SPORULATION-SPECIFIC"/>
    <property type="match status" value="1"/>
</dbReference>
<sequence length="496" mass="54094">MVHRFAAGPRPRRASTGVETSLDNWIEQEGRFAAAAMLRLVSATDLVCDRRAFGQFIVPKAGSVLAAPPAVQEGDPDYTFHWLRDSALIIDAVRVLVENDALGDEAMASFADFVAFSLAASRLSGPAFLAEIRDIRRRADPVFLQYVRSDDELARLTGDSLRGEVRVNPDGTLDITRWGRPQNDGPALRALTLLRWADIVRGPVRHDMGELLVGDLDYTAAHWLEPCYDIWEEEKGLHYYTHLVQRTALARGALWAEGAGDRLRASRYRAEVRGLDRALGAYWSQAKGFYLSRRDVTAGDPARELDIATILAVVHADLPVGAHSVLDPRVHATLARLEAFFTEALAINAGLEPGAVPAVGRYPGDVYFGGGAFYFATLGVAEFYYRLAVAVQAGRSVPLTTCNRPFFSRFLGKAIVAGCELPPNRAERETIVAALAGRGDAIMALVRHFTPPSGELSEQLDRDSGRQTSAKNLGWSYAAFITAAAVRASVCRADVA</sequence>
<evidence type="ECO:0000313" key="9">
    <source>
        <dbReference type="EMBL" id="POR52562.1"/>
    </source>
</evidence>
<dbReference type="Gene3D" id="1.50.10.10">
    <property type="match status" value="1"/>
</dbReference>
<keyword evidence="5" id="KW-0119">Carbohydrate metabolism</keyword>
<organism evidence="9 10">
    <name type="scientific">Bosea psychrotolerans</name>
    <dbReference type="NCBI Taxonomy" id="1871628"/>
    <lineage>
        <taxon>Bacteria</taxon>
        <taxon>Pseudomonadati</taxon>
        <taxon>Pseudomonadota</taxon>
        <taxon>Alphaproteobacteria</taxon>
        <taxon>Hyphomicrobiales</taxon>
        <taxon>Boseaceae</taxon>
        <taxon>Bosea</taxon>
    </lineage>
</organism>
<dbReference type="RefSeq" id="WP_181011817.1">
    <property type="nucleotide sequence ID" value="NZ_PQFZ01000005.1"/>
</dbReference>
<dbReference type="GO" id="GO:0004339">
    <property type="term" value="F:glucan 1,4-alpha-glucosidase activity"/>
    <property type="evidence" value="ECO:0007669"/>
    <property type="project" value="UniProtKB-EC"/>
</dbReference>
<dbReference type="InterPro" id="IPR008928">
    <property type="entry name" value="6-hairpin_glycosidase_sf"/>
</dbReference>
<feature type="domain" description="GH15-like" evidence="8">
    <location>
        <begin position="177"/>
        <end position="484"/>
    </location>
</feature>
<dbReference type="PRINTS" id="PR00736">
    <property type="entry name" value="GLHYDRLASE15"/>
</dbReference>
<gene>
    <name evidence="9" type="ORF">CYD53_105227</name>
</gene>
<keyword evidence="6" id="KW-0326">Glycosidase</keyword>
<evidence type="ECO:0000259" key="8">
    <source>
        <dbReference type="Pfam" id="PF00723"/>
    </source>
</evidence>